<reference evidence="1 2" key="1">
    <citation type="submission" date="2018-11" db="EMBL/GenBank/DDBJ databases">
        <title>Sequencing the genomes of 1000 actinobacteria strains.</title>
        <authorList>
            <person name="Klenk H.-P."/>
        </authorList>
    </citation>
    <scope>NUCLEOTIDE SEQUENCE [LARGE SCALE GENOMIC DNA]</scope>
    <source>
        <strain evidence="1 2">DSM 44254</strain>
    </source>
</reference>
<dbReference type="EMBL" id="RJKE01000001">
    <property type="protein sequence ID" value="ROO87928.1"/>
    <property type="molecule type" value="Genomic_DNA"/>
</dbReference>
<organism evidence="1 2">
    <name type="scientific">Actinocorallia herbida</name>
    <dbReference type="NCBI Taxonomy" id="58109"/>
    <lineage>
        <taxon>Bacteria</taxon>
        <taxon>Bacillati</taxon>
        <taxon>Actinomycetota</taxon>
        <taxon>Actinomycetes</taxon>
        <taxon>Streptosporangiales</taxon>
        <taxon>Thermomonosporaceae</taxon>
        <taxon>Actinocorallia</taxon>
    </lineage>
</organism>
<gene>
    <name evidence="1" type="ORF">EDD29_5576</name>
</gene>
<proteinExistence type="predicted"/>
<dbReference type="InterPro" id="IPR007995">
    <property type="entry name" value="DUF742"/>
</dbReference>
<sequence length="123" mass="13461">MDPPEEHWLEEDSGPIVRPFAVVQGRIPSTGDLFDLITVVRATGLAGDPSLLEPEHMAILRRCARPIPVVDLSYELNLPLGVMRVLLGDLRTQGLISTGAPPSRHGRPGNDLLREVISGLRRL</sequence>
<dbReference type="RefSeq" id="WP_123667152.1">
    <property type="nucleotide sequence ID" value="NZ_RJKE01000001.1"/>
</dbReference>
<dbReference type="Pfam" id="PF05331">
    <property type="entry name" value="DUF742"/>
    <property type="match status" value="1"/>
</dbReference>
<dbReference type="Proteomes" id="UP000272400">
    <property type="component" value="Unassembled WGS sequence"/>
</dbReference>
<evidence type="ECO:0000313" key="1">
    <source>
        <dbReference type="EMBL" id="ROO87928.1"/>
    </source>
</evidence>
<comment type="caution">
    <text evidence="1">The sequence shown here is derived from an EMBL/GenBank/DDBJ whole genome shotgun (WGS) entry which is preliminary data.</text>
</comment>
<protein>
    <submittedName>
        <fullName evidence="1">Uncharacterized protein DUF742</fullName>
    </submittedName>
</protein>
<dbReference type="OrthoDB" id="3296462at2"/>
<keyword evidence="2" id="KW-1185">Reference proteome</keyword>
<name>A0A3N1D4C1_9ACTN</name>
<dbReference type="PANTHER" id="PTHR36221:SF1">
    <property type="entry name" value="DUF742 DOMAIN-CONTAINING PROTEIN"/>
    <property type="match status" value="1"/>
</dbReference>
<dbReference type="AlphaFoldDB" id="A0A3N1D4C1"/>
<dbReference type="PANTHER" id="PTHR36221">
    <property type="entry name" value="DUF742 DOMAIN-CONTAINING PROTEIN"/>
    <property type="match status" value="1"/>
</dbReference>
<evidence type="ECO:0000313" key="2">
    <source>
        <dbReference type="Proteomes" id="UP000272400"/>
    </source>
</evidence>
<accession>A0A3N1D4C1</accession>